<dbReference type="PANTHER" id="PTHR30363:SF44">
    <property type="entry name" value="AGA OPERON TRANSCRIPTIONAL REPRESSOR-RELATED"/>
    <property type="match status" value="1"/>
</dbReference>
<dbReference type="PROSITE" id="PS51000">
    <property type="entry name" value="HTH_DEOR_2"/>
    <property type="match status" value="1"/>
</dbReference>
<dbReference type="PANTHER" id="PTHR30363">
    <property type="entry name" value="HTH-TYPE TRANSCRIPTIONAL REGULATOR SRLR-RELATED"/>
    <property type="match status" value="1"/>
</dbReference>
<dbReference type="PROSITE" id="PS00894">
    <property type="entry name" value="HTH_DEOR_1"/>
    <property type="match status" value="1"/>
</dbReference>
<evidence type="ECO:0000313" key="6">
    <source>
        <dbReference type="Proteomes" id="UP000217785"/>
    </source>
</evidence>
<evidence type="ECO:0000256" key="3">
    <source>
        <dbReference type="ARBA" id="ARBA00023163"/>
    </source>
</evidence>
<sequence>MLPAERQIRIKELIQVRRNLKISELSELLGVSEMTIHRDIKPLIEEGIVIKTFGGITLVRETPGTVSDNDDCVFCNRKIDTRLGYRLILPNNKVETTCCAHCGLLRHYQFVVSPSH</sequence>
<gene>
    <name evidence="5" type="ORF">EFBL_1299</name>
</gene>
<dbReference type="Gene3D" id="1.10.10.10">
    <property type="entry name" value="Winged helix-like DNA-binding domain superfamily/Winged helix DNA-binding domain"/>
    <property type="match status" value="1"/>
</dbReference>
<keyword evidence="3" id="KW-0804">Transcription</keyword>
<evidence type="ECO:0000259" key="4">
    <source>
        <dbReference type="PROSITE" id="PS51000"/>
    </source>
</evidence>
<dbReference type="InterPro" id="IPR050313">
    <property type="entry name" value="Carb_Metab_HTH_regulators"/>
</dbReference>
<dbReference type="RefSeq" id="WP_096181368.1">
    <property type="nucleotide sequence ID" value="NZ_BDUF01000026.1"/>
</dbReference>
<organism evidence="5 6">
    <name type="scientific">Effusibacillus lacus</name>
    <dbReference type="NCBI Taxonomy" id="1348429"/>
    <lineage>
        <taxon>Bacteria</taxon>
        <taxon>Bacillati</taxon>
        <taxon>Bacillota</taxon>
        <taxon>Bacilli</taxon>
        <taxon>Bacillales</taxon>
        <taxon>Alicyclobacillaceae</taxon>
        <taxon>Effusibacillus</taxon>
    </lineage>
</organism>
<dbReference type="Pfam" id="PF08220">
    <property type="entry name" value="HTH_DeoR"/>
    <property type="match status" value="1"/>
</dbReference>
<dbReference type="GO" id="GO:0003700">
    <property type="term" value="F:DNA-binding transcription factor activity"/>
    <property type="evidence" value="ECO:0007669"/>
    <property type="project" value="InterPro"/>
</dbReference>
<evidence type="ECO:0000256" key="2">
    <source>
        <dbReference type="ARBA" id="ARBA00023125"/>
    </source>
</evidence>
<dbReference type="SMART" id="SM00420">
    <property type="entry name" value="HTH_DEOR"/>
    <property type="match status" value="1"/>
</dbReference>
<name>A0A292YME5_9BACL</name>
<evidence type="ECO:0000313" key="5">
    <source>
        <dbReference type="EMBL" id="GAX89675.1"/>
    </source>
</evidence>
<keyword evidence="2" id="KW-0238">DNA-binding</keyword>
<dbReference type="SUPFAM" id="SSF46785">
    <property type="entry name" value="Winged helix' DNA-binding domain"/>
    <property type="match status" value="1"/>
</dbReference>
<dbReference type="AlphaFoldDB" id="A0A292YME5"/>
<evidence type="ECO:0000256" key="1">
    <source>
        <dbReference type="ARBA" id="ARBA00023015"/>
    </source>
</evidence>
<dbReference type="OrthoDB" id="9797223at2"/>
<dbReference type="InterPro" id="IPR036390">
    <property type="entry name" value="WH_DNA-bd_sf"/>
</dbReference>
<dbReference type="Proteomes" id="UP000217785">
    <property type="component" value="Unassembled WGS sequence"/>
</dbReference>
<dbReference type="EMBL" id="BDUF01000026">
    <property type="protein sequence ID" value="GAX89675.1"/>
    <property type="molecule type" value="Genomic_DNA"/>
</dbReference>
<proteinExistence type="predicted"/>
<dbReference type="InterPro" id="IPR018356">
    <property type="entry name" value="Tscrpt_reg_HTH_DeoR_CS"/>
</dbReference>
<keyword evidence="1" id="KW-0805">Transcription regulation</keyword>
<dbReference type="GO" id="GO:0003677">
    <property type="term" value="F:DNA binding"/>
    <property type="evidence" value="ECO:0007669"/>
    <property type="project" value="UniProtKB-KW"/>
</dbReference>
<accession>A0A292YME5</accession>
<protein>
    <submittedName>
        <fullName evidence="5">Transcriptional regulator</fullName>
    </submittedName>
</protein>
<dbReference type="InterPro" id="IPR036388">
    <property type="entry name" value="WH-like_DNA-bd_sf"/>
</dbReference>
<keyword evidence="6" id="KW-1185">Reference proteome</keyword>
<dbReference type="InterPro" id="IPR001034">
    <property type="entry name" value="DeoR_HTH"/>
</dbReference>
<feature type="domain" description="HTH deoR-type" evidence="4">
    <location>
        <begin position="3"/>
        <end position="58"/>
    </location>
</feature>
<comment type="caution">
    <text evidence="5">The sequence shown here is derived from an EMBL/GenBank/DDBJ whole genome shotgun (WGS) entry which is preliminary data.</text>
</comment>
<dbReference type="PRINTS" id="PR00037">
    <property type="entry name" value="HTHLACR"/>
</dbReference>
<reference evidence="6" key="1">
    <citation type="submission" date="2017-07" db="EMBL/GenBank/DDBJ databases">
        <title>Draft genome sequence of Effusibacillus lacus strain skLN1.</title>
        <authorList>
            <person name="Watanabe M."/>
            <person name="Kojima H."/>
            <person name="Fukui M."/>
        </authorList>
    </citation>
    <scope>NUCLEOTIDE SEQUENCE [LARGE SCALE GENOMIC DNA]</scope>
    <source>
        <strain evidence="6">skLN1</strain>
    </source>
</reference>